<proteinExistence type="predicted"/>
<dbReference type="PANTHER" id="PTHR19446">
    <property type="entry name" value="REVERSE TRANSCRIPTASES"/>
    <property type="match status" value="1"/>
</dbReference>
<sequence length="249" mass="28886">MSTSATQKFENKKPKERVRGVELFHSRASSMYKERRDKKGLRKDERDVVTLCVPRGIKEFKNRYQPRVNVIKDENGDLLADSPPVLNRWKNYFAQLLNVHRPDRNDRDETEIKTAEPFIPEPTLSEVEIAIENLKKYKSPGIDQIPAELIQEGGSALYSEIYKLILAILEREIVPEQWKESIIVPIFEKGDKTNCGNFRGISLLLTSYKILSNILLRRLAPYVDEIIGDHQCGVRRNRSTIDQIFVFDR</sequence>
<dbReference type="EMBL" id="JAJSOF020000033">
    <property type="protein sequence ID" value="KAJ4429891.1"/>
    <property type="molecule type" value="Genomic_DNA"/>
</dbReference>
<protein>
    <recommendedName>
        <fullName evidence="3">Reverse transcriptase domain-containing protein</fullName>
    </recommendedName>
</protein>
<evidence type="ECO:0000313" key="1">
    <source>
        <dbReference type="EMBL" id="KAJ4429891.1"/>
    </source>
</evidence>
<comment type="caution">
    <text evidence="1">The sequence shown here is derived from an EMBL/GenBank/DDBJ whole genome shotgun (WGS) entry which is preliminary data.</text>
</comment>
<gene>
    <name evidence="1" type="ORF">ANN_22095</name>
</gene>
<dbReference type="Proteomes" id="UP001148838">
    <property type="component" value="Unassembled WGS sequence"/>
</dbReference>
<name>A0ABQ8S7Y8_PERAM</name>
<evidence type="ECO:0000313" key="2">
    <source>
        <dbReference type="Proteomes" id="UP001148838"/>
    </source>
</evidence>
<keyword evidence="2" id="KW-1185">Reference proteome</keyword>
<evidence type="ECO:0008006" key="3">
    <source>
        <dbReference type="Google" id="ProtNLM"/>
    </source>
</evidence>
<organism evidence="1 2">
    <name type="scientific">Periplaneta americana</name>
    <name type="common">American cockroach</name>
    <name type="synonym">Blatta americana</name>
    <dbReference type="NCBI Taxonomy" id="6978"/>
    <lineage>
        <taxon>Eukaryota</taxon>
        <taxon>Metazoa</taxon>
        <taxon>Ecdysozoa</taxon>
        <taxon>Arthropoda</taxon>
        <taxon>Hexapoda</taxon>
        <taxon>Insecta</taxon>
        <taxon>Pterygota</taxon>
        <taxon>Neoptera</taxon>
        <taxon>Polyneoptera</taxon>
        <taxon>Dictyoptera</taxon>
        <taxon>Blattodea</taxon>
        <taxon>Blattoidea</taxon>
        <taxon>Blattidae</taxon>
        <taxon>Blattinae</taxon>
        <taxon>Periplaneta</taxon>
    </lineage>
</organism>
<reference evidence="1 2" key="1">
    <citation type="journal article" date="2022" name="Allergy">
        <title>Genome assembly and annotation of Periplaneta americana reveal a comprehensive cockroach allergen profile.</title>
        <authorList>
            <person name="Wang L."/>
            <person name="Xiong Q."/>
            <person name="Saelim N."/>
            <person name="Wang L."/>
            <person name="Nong W."/>
            <person name="Wan A.T."/>
            <person name="Shi M."/>
            <person name="Liu X."/>
            <person name="Cao Q."/>
            <person name="Hui J.H.L."/>
            <person name="Sookrung N."/>
            <person name="Leung T.F."/>
            <person name="Tungtrongchitr A."/>
            <person name="Tsui S.K.W."/>
        </authorList>
    </citation>
    <scope>NUCLEOTIDE SEQUENCE [LARGE SCALE GENOMIC DNA]</scope>
    <source>
        <strain evidence="1">PWHHKU_190912</strain>
    </source>
</reference>
<accession>A0ABQ8S7Y8</accession>